<gene>
    <name evidence="2" type="ORF">A2Y82_03605</name>
</gene>
<keyword evidence="1" id="KW-0472">Membrane</keyword>
<dbReference type="EMBL" id="MHHZ01000023">
    <property type="protein sequence ID" value="OGY40922.1"/>
    <property type="molecule type" value="Genomic_DNA"/>
</dbReference>
<evidence type="ECO:0000256" key="1">
    <source>
        <dbReference type="SAM" id="Phobius"/>
    </source>
</evidence>
<dbReference type="Proteomes" id="UP000176498">
    <property type="component" value="Unassembled WGS sequence"/>
</dbReference>
<comment type="caution">
    <text evidence="2">The sequence shown here is derived from an EMBL/GenBank/DDBJ whole genome shotgun (WGS) entry which is preliminary data.</text>
</comment>
<name>A0A1G1XLT5_9BACT</name>
<sequence>MKYEQWEGEVNLVNKETGEVVGKQHVCIQAEDGVPMGSEMGFSRATPPDEKALLLLIILVGLTFLGAIIFAIWAIIQHFLF</sequence>
<accession>A0A1G1XLT5</accession>
<evidence type="ECO:0000313" key="3">
    <source>
        <dbReference type="Proteomes" id="UP000176498"/>
    </source>
</evidence>
<feature type="transmembrane region" description="Helical" evidence="1">
    <location>
        <begin position="52"/>
        <end position="76"/>
    </location>
</feature>
<protein>
    <submittedName>
        <fullName evidence="2">Uncharacterized protein</fullName>
    </submittedName>
</protein>
<organism evidence="2 3">
    <name type="scientific">Candidatus Buchananbacteria bacterium RBG_13_36_9</name>
    <dbReference type="NCBI Taxonomy" id="1797530"/>
    <lineage>
        <taxon>Bacteria</taxon>
        <taxon>Candidatus Buchananiibacteriota</taxon>
    </lineage>
</organism>
<keyword evidence="1" id="KW-0812">Transmembrane</keyword>
<dbReference type="AlphaFoldDB" id="A0A1G1XLT5"/>
<reference evidence="2 3" key="1">
    <citation type="journal article" date="2016" name="Nat. Commun.">
        <title>Thousands of microbial genomes shed light on interconnected biogeochemical processes in an aquifer system.</title>
        <authorList>
            <person name="Anantharaman K."/>
            <person name="Brown C.T."/>
            <person name="Hug L.A."/>
            <person name="Sharon I."/>
            <person name="Castelle C.J."/>
            <person name="Probst A.J."/>
            <person name="Thomas B.C."/>
            <person name="Singh A."/>
            <person name="Wilkins M.J."/>
            <person name="Karaoz U."/>
            <person name="Brodie E.L."/>
            <person name="Williams K.H."/>
            <person name="Hubbard S.S."/>
            <person name="Banfield J.F."/>
        </authorList>
    </citation>
    <scope>NUCLEOTIDE SEQUENCE [LARGE SCALE GENOMIC DNA]</scope>
</reference>
<proteinExistence type="predicted"/>
<evidence type="ECO:0000313" key="2">
    <source>
        <dbReference type="EMBL" id="OGY40922.1"/>
    </source>
</evidence>
<keyword evidence="1" id="KW-1133">Transmembrane helix</keyword>